<sequence length="154" mass="17374">MVRSRFLTLGPLGTPSWILSEGDKRDSKSDMPKPLRRFQYMMGGGTACRGYFAPEPASRTRPPCRGGSMSGAVGHRDDALWGLMFWARAWWRRKGLGWSRLPGDSYATRRAAPRPYTLVTPWSALALCSKGWLRVGDLCLAGRRRLSLCRDRRV</sequence>
<protein>
    <submittedName>
        <fullName evidence="1">Uncharacterized protein</fullName>
    </submittedName>
</protein>
<proteinExistence type="predicted"/>
<evidence type="ECO:0000313" key="1">
    <source>
        <dbReference type="EMBL" id="KAK4132632.1"/>
    </source>
</evidence>
<reference evidence="1" key="1">
    <citation type="journal article" date="2023" name="Mol. Phylogenet. Evol.">
        <title>Genome-scale phylogeny and comparative genomics of the fungal order Sordariales.</title>
        <authorList>
            <person name="Hensen N."/>
            <person name="Bonometti L."/>
            <person name="Westerberg I."/>
            <person name="Brannstrom I.O."/>
            <person name="Guillou S."/>
            <person name="Cros-Aarteil S."/>
            <person name="Calhoun S."/>
            <person name="Haridas S."/>
            <person name="Kuo A."/>
            <person name="Mondo S."/>
            <person name="Pangilinan J."/>
            <person name="Riley R."/>
            <person name="LaButti K."/>
            <person name="Andreopoulos B."/>
            <person name="Lipzen A."/>
            <person name="Chen C."/>
            <person name="Yan M."/>
            <person name="Daum C."/>
            <person name="Ng V."/>
            <person name="Clum A."/>
            <person name="Steindorff A."/>
            <person name="Ohm R.A."/>
            <person name="Martin F."/>
            <person name="Silar P."/>
            <person name="Natvig D.O."/>
            <person name="Lalanne C."/>
            <person name="Gautier V."/>
            <person name="Ament-Velasquez S.L."/>
            <person name="Kruys A."/>
            <person name="Hutchinson M.I."/>
            <person name="Powell A.J."/>
            <person name="Barry K."/>
            <person name="Miller A.N."/>
            <person name="Grigoriev I.V."/>
            <person name="Debuchy R."/>
            <person name="Gladieux P."/>
            <person name="Hiltunen Thoren M."/>
            <person name="Johannesson H."/>
        </authorList>
    </citation>
    <scope>NUCLEOTIDE SEQUENCE</scope>
    <source>
        <strain evidence="1">CBS 123565</strain>
    </source>
</reference>
<dbReference type="Proteomes" id="UP001304895">
    <property type="component" value="Unassembled WGS sequence"/>
</dbReference>
<dbReference type="EMBL" id="MU853417">
    <property type="protein sequence ID" value="KAK4132632.1"/>
    <property type="molecule type" value="Genomic_DNA"/>
</dbReference>
<name>A0AAN6UGJ7_9PEZI</name>
<gene>
    <name evidence="1" type="ORF">BT67DRAFT_83276</name>
</gene>
<evidence type="ECO:0000313" key="2">
    <source>
        <dbReference type="Proteomes" id="UP001304895"/>
    </source>
</evidence>
<dbReference type="AlphaFoldDB" id="A0AAN6UGJ7"/>
<accession>A0AAN6UGJ7</accession>
<comment type="caution">
    <text evidence="1">The sequence shown here is derived from an EMBL/GenBank/DDBJ whole genome shotgun (WGS) entry which is preliminary data.</text>
</comment>
<keyword evidence="2" id="KW-1185">Reference proteome</keyword>
<organism evidence="1 2">
    <name type="scientific">Trichocladium antarcticum</name>
    <dbReference type="NCBI Taxonomy" id="1450529"/>
    <lineage>
        <taxon>Eukaryota</taxon>
        <taxon>Fungi</taxon>
        <taxon>Dikarya</taxon>
        <taxon>Ascomycota</taxon>
        <taxon>Pezizomycotina</taxon>
        <taxon>Sordariomycetes</taxon>
        <taxon>Sordariomycetidae</taxon>
        <taxon>Sordariales</taxon>
        <taxon>Chaetomiaceae</taxon>
        <taxon>Trichocladium</taxon>
    </lineage>
</organism>
<reference evidence="1" key="2">
    <citation type="submission" date="2023-05" db="EMBL/GenBank/DDBJ databases">
        <authorList>
            <consortium name="Lawrence Berkeley National Laboratory"/>
            <person name="Steindorff A."/>
            <person name="Hensen N."/>
            <person name="Bonometti L."/>
            <person name="Westerberg I."/>
            <person name="Brannstrom I.O."/>
            <person name="Guillou S."/>
            <person name="Cros-Aarteil S."/>
            <person name="Calhoun S."/>
            <person name="Haridas S."/>
            <person name="Kuo A."/>
            <person name="Mondo S."/>
            <person name="Pangilinan J."/>
            <person name="Riley R."/>
            <person name="Labutti K."/>
            <person name="Andreopoulos B."/>
            <person name="Lipzen A."/>
            <person name="Chen C."/>
            <person name="Yanf M."/>
            <person name="Daum C."/>
            <person name="Ng V."/>
            <person name="Clum A."/>
            <person name="Ohm R."/>
            <person name="Martin F."/>
            <person name="Silar P."/>
            <person name="Natvig D."/>
            <person name="Lalanne C."/>
            <person name="Gautier V."/>
            <person name="Ament-Velasquez S.L."/>
            <person name="Kruys A."/>
            <person name="Hutchinson M.I."/>
            <person name="Powell A.J."/>
            <person name="Barry K."/>
            <person name="Miller A.N."/>
            <person name="Grigoriev I.V."/>
            <person name="Debuchy R."/>
            <person name="Gladieux P."/>
            <person name="Thoren M.H."/>
            <person name="Johannesson H."/>
        </authorList>
    </citation>
    <scope>NUCLEOTIDE SEQUENCE</scope>
    <source>
        <strain evidence="1">CBS 123565</strain>
    </source>
</reference>